<organism evidence="2 3">
    <name type="scientific">Eragrostis curvula</name>
    <name type="common">weeping love grass</name>
    <dbReference type="NCBI Taxonomy" id="38414"/>
    <lineage>
        <taxon>Eukaryota</taxon>
        <taxon>Viridiplantae</taxon>
        <taxon>Streptophyta</taxon>
        <taxon>Embryophyta</taxon>
        <taxon>Tracheophyta</taxon>
        <taxon>Spermatophyta</taxon>
        <taxon>Magnoliopsida</taxon>
        <taxon>Liliopsida</taxon>
        <taxon>Poales</taxon>
        <taxon>Poaceae</taxon>
        <taxon>PACMAD clade</taxon>
        <taxon>Chloridoideae</taxon>
        <taxon>Eragrostideae</taxon>
        <taxon>Eragrostidinae</taxon>
        <taxon>Eragrostis</taxon>
    </lineage>
</organism>
<protein>
    <submittedName>
        <fullName evidence="2">Uncharacterized protein</fullName>
    </submittedName>
</protein>
<name>A0A5J9VNW0_9POAL</name>
<dbReference type="AlphaFoldDB" id="A0A5J9VNW0"/>
<evidence type="ECO:0000256" key="1">
    <source>
        <dbReference type="SAM" id="MobiDB-lite"/>
    </source>
</evidence>
<dbReference type="Gramene" id="TVU37196">
    <property type="protein sequence ID" value="TVU37196"/>
    <property type="gene ID" value="EJB05_10499"/>
</dbReference>
<feature type="region of interest" description="Disordered" evidence="1">
    <location>
        <begin position="1"/>
        <end position="25"/>
    </location>
</feature>
<comment type="caution">
    <text evidence="2">The sequence shown here is derived from an EMBL/GenBank/DDBJ whole genome shotgun (WGS) entry which is preliminary data.</text>
</comment>
<feature type="non-terminal residue" evidence="2">
    <location>
        <position position="1"/>
    </location>
</feature>
<sequence length="189" mass="20394">MAAKAMGPPSTGDANRRAAGSGSLCSSWPPAPPMMSSASSLWMLYPPFQSSSATYRCCCFRRGLAAYSSFRLRRLLHDDYDDGDLFTVPHRAVKKLRPGPCRAIFPLMKQAAFPSFLVELSNLLQIQHRAHAYSSSAAARPTGVATRHHVNQPHPETSMAATKVLLLTLAVALLVASELPVAVTGQKTT</sequence>
<keyword evidence="3" id="KW-1185">Reference proteome</keyword>
<dbReference type="Proteomes" id="UP000324897">
    <property type="component" value="Chromosome 4"/>
</dbReference>
<proteinExistence type="predicted"/>
<evidence type="ECO:0000313" key="3">
    <source>
        <dbReference type="Proteomes" id="UP000324897"/>
    </source>
</evidence>
<reference evidence="2 3" key="1">
    <citation type="journal article" date="2019" name="Sci. Rep.">
        <title>A high-quality genome of Eragrostis curvula grass provides insights into Poaceae evolution and supports new strategies to enhance forage quality.</title>
        <authorList>
            <person name="Carballo J."/>
            <person name="Santos B.A.C.M."/>
            <person name="Zappacosta D."/>
            <person name="Garbus I."/>
            <person name="Selva J.P."/>
            <person name="Gallo C.A."/>
            <person name="Diaz A."/>
            <person name="Albertini E."/>
            <person name="Caccamo M."/>
            <person name="Echenique V."/>
        </authorList>
    </citation>
    <scope>NUCLEOTIDE SEQUENCE [LARGE SCALE GENOMIC DNA]</scope>
    <source>
        <strain evidence="3">cv. Victoria</strain>
        <tissue evidence="2">Leaf</tissue>
    </source>
</reference>
<evidence type="ECO:0000313" key="2">
    <source>
        <dbReference type="EMBL" id="TVU37196.1"/>
    </source>
</evidence>
<accession>A0A5J9VNW0</accession>
<dbReference type="EMBL" id="RWGY01000007">
    <property type="protein sequence ID" value="TVU37196.1"/>
    <property type="molecule type" value="Genomic_DNA"/>
</dbReference>
<gene>
    <name evidence="2" type="ORF">EJB05_10499</name>
</gene>